<proteinExistence type="predicted"/>
<evidence type="ECO:0000313" key="1">
    <source>
        <dbReference type="EMBL" id="ETX05463.1"/>
    </source>
</evidence>
<dbReference type="Proteomes" id="UP000019140">
    <property type="component" value="Unassembled WGS sequence"/>
</dbReference>
<protein>
    <submittedName>
        <fullName evidence="1">Uncharacterized protein</fullName>
    </submittedName>
</protein>
<reference evidence="1 2" key="1">
    <citation type="journal article" date="2014" name="Nature">
        <title>An environmental bacterial taxon with a large and distinct metabolic repertoire.</title>
        <authorList>
            <person name="Wilson M.C."/>
            <person name="Mori T."/>
            <person name="Ruckert C."/>
            <person name="Uria A.R."/>
            <person name="Helf M.J."/>
            <person name="Takada K."/>
            <person name="Gernert C."/>
            <person name="Steffens U.A."/>
            <person name="Heycke N."/>
            <person name="Schmitt S."/>
            <person name="Rinke C."/>
            <person name="Helfrich E.J."/>
            <person name="Brachmann A.O."/>
            <person name="Gurgui C."/>
            <person name="Wakimoto T."/>
            <person name="Kracht M."/>
            <person name="Crusemann M."/>
            <person name="Hentschel U."/>
            <person name="Abe I."/>
            <person name="Matsunaga S."/>
            <person name="Kalinowski J."/>
            <person name="Takeyama H."/>
            <person name="Piel J."/>
        </authorList>
    </citation>
    <scope>NUCLEOTIDE SEQUENCE [LARGE SCALE GENOMIC DNA]</scope>
    <source>
        <strain evidence="2">TSY2</strain>
    </source>
</reference>
<dbReference type="HOGENOM" id="CLU_1438656_0_0_7"/>
<organism evidence="1 2">
    <name type="scientific">Candidatus Entotheonella gemina</name>
    <dbReference type="NCBI Taxonomy" id="1429439"/>
    <lineage>
        <taxon>Bacteria</taxon>
        <taxon>Pseudomonadati</taxon>
        <taxon>Nitrospinota/Tectimicrobiota group</taxon>
        <taxon>Candidatus Tectimicrobiota</taxon>
        <taxon>Candidatus Entotheonellia</taxon>
        <taxon>Candidatus Entotheonellales</taxon>
        <taxon>Candidatus Entotheonellaceae</taxon>
        <taxon>Candidatus Entotheonella</taxon>
    </lineage>
</organism>
<gene>
    <name evidence="1" type="ORF">ETSY2_22805</name>
</gene>
<accession>W4M5K9</accession>
<sequence length="188" mass="20950">MKRYVWLLVFLIGGFWGCALPVRTQGIAGPVTWTATAFDLHSGSTLAGAADRFSFTFVLHETQGLELTFTTITWEVWQNGVDLSNRQTRSGSWSLPANGMLWQPFVYRIFCPPADDCPDIGPTTQWDITLEGTDAQGRAVHFAMQPELPWIPPRSANAPPVLTQAPSVELPPIDFTVPRLYFPRIESN</sequence>
<dbReference type="AlphaFoldDB" id="W4M5K9"/>
<evidence type="ECO:0000313" key="2">
    <source>
        <dbReference type="Proteomes" id="UP000019140"/>
    </source>
</evidence>
<keyword evidence="2" id="KW-1185">Reference proteome</keyword>
<name>W4M5K9_9BACT</name>
<comment type="caution">
    <text evidence="1">The sequence shown here is derived from an EMBL/GenBank/DDBJ whole genome shotgun (WGS) entry which is preliminary data.</text>
</comment>
<dbReference type="EMBL" id="AZHX01000948">
    <property type="protein sequence ID" value="ETX05463.1"/>
    <property type="molecule type" value="Genomic_DNA"/>
</dbReference>